<evidence type="ECO:0000313" key="3">
    <source>
        <dbReference type="EMBL" id="WOK93595.1"/>
    </source>
</evidence>
<evidence type="ECO:0000313" key="4">
    <source>
        <dbReference type="Proteomes" id="UP001327560"/>
    </source>
</evidence>
<keyword evidence="4" id="KW-1185">Reference proteome</keyword>
<feature type="compositionally biased region" description="Low complexity" evidence="1">
    <location>
        <begin position="16"/>
        <end position="30"/>
    </location>
</feature>
<organism evidence="3 4">
    <name type="scientific">Canna indica</name>
    <name type="common">Indian-shot</name>
    <dbReference type="NCBI Taxonomy" id="4628"/>
    <lineage>
        <taxon>Eukaryota</taxon>
        <taxon>Viridiplantae</taxon>
        <taxon>Streptophyta</taxon>
        <taxon>Embryophyta</taxon>
        <taxon>Tracheophyta</taxon>
        <taxon>Spermatophyta</taxon>
        <taxon>Magnoliopsida</taxon>
        <taxon>Liliopsida</taxon>
        <taxon>Zingiberales</taxon>
        <taxon>Cannaceae</taxon>
        <taxon>Canna</taxon>
    </lineage>
</organism>
<reference evidence="3 4" key="1">
    <citation type="submission" date="2023-10" db="EMBL/GenBank/DDBJ databases">
        <title>Chromosome-scale genome assembly provides insights into flower coloration mechanisms of Canna indica.</title>
        <authorList>
            <person name="Li C."/>
        </authorList>
    </citation>
    <scope>NUCLEOTIDE SEQUENCE [LARGE SCALE GENOMIC DNA]</scope>
    <source>
        <tissue evidence="3">Flower</tissue>
    </source>
</reference>
<dbReference type="AlphaFoldDB" id="A0AAQ3Q220"/>
<name>A0AAQ3Q220_9LILI</name>
<proteinExistence type="predicted"/>
<dbReference type="Proteomes" id="UP001327560">
    <property type="component" value="Chromosome 1"/>
</dbReference>
<feature type="domain" description="DUF7866" evidence="2">
    <location>
        <begin position="76"/>
        <end position="123"/>
    </location>
</feature>
<dbReference type="EMBL" id="CP136890">
    <property type="protein sequence ID" value="WOK93595.1"/>
    <property type="molecule type" value="Genomic_DNA"/>
</dbReference>
<dbReference type="PANTHER" id="PTHR33786:SF5">
    <property type="entry name" value="EXPRESSED PROTEIN"/>
    <property type="match status" value="1"/>
</dbReference>
<sequence length="127" mass="13519">MAAAGGSRVQLGGAGSPLPSSWSLSTTTASNKRSAEDSQEGDWEEGVVEASANEYYIPATTFVEHQPAKVVVPTALKVCGSCRCCAKDDRNNCKDMQCCHEFRCQPSGKCSFTPISCDCNNCSDKLV</sequence>
<evidence type="ECO:0000259" key="2">
    <source>
        <dbReference type="Pfam" id="PF25268"/>
    </source>
</evidence>
<gene>
    <name evidence="3" type="ORF">Cni_G02295</name>
</gene>
<dbReference type="InterPro" id="IPR057188">
    <property type="entry name" value="DUF7866"/>
</dbReference>
<evidence type="ECO:0000256" key="1">
    <source>
        <dbReference type="SAM" id="MobiDB-lite"/>
    </source>
</evidence>
<dbReference type="PANTHER" id="PTHR33786">
    <property type="entry name" value="UBIQUITIN CARBOXYL-TERMINAL HYDROLASE"/>
    <property type="match status" value="1"/>
</dbReference>
<protein>
    <recommendedName>
        <fullName evidence="2">DUF7866 domain-containing protein</fullName>
    </recommendedName>
</protein>
<accession>A0AAQ3Q220</accession>
<dbReference type="Pfam" id="PF25268">
    <property type="entry name" value="DUF7866"/>
    <property type="match status" value="1"/>
</dbReference>
<feature type="region of interest" description="Disordered" evidence="1">
    <location>
        <begin position="1"/>
        <end position="45"/>
    </location>
</feature>